<accession>A0A371H5W3</accession>
<dbReference type="OrthoDB" id="1937476at2759"/>
<comment type="caution">
    <text evidence="3">The sequence shown here is derived from an EMBL/GenBank/DDBJ whole genome shotgun (WGS) entry which is preliminary data.</text>
</comment>
<proteinExistence type="predicted"/>
<evidence type="ECO:0000256" key="1">
    <source>
        <dbReference type="SAM" id="Coils"/>
    </source>
</evidence>
<keyword evidence="1" id="KW-0175">Coiled coil</keyword>
<sequence>METEERHRLAKEWHTEELKAAEGQHTEALKVAEEWEEELRRQLATVKVIVEKPGGAATTPVAGTPTFWAQPFSEEIDETAIPQNFREVVIETFDRTQDPHTHLQAFQTQIDLATSFASQFAANKMKRLEVADLFDIRQNKGEALKSYLTRFNNATVRVSNPDQKIFVKAFQKGLRAGQFSDSLALRKPLSMKEIRSRVEKHIEVEEDQADRLKAER</sequence>
<feature type="domain" description="Retrotransposon gag" evidence="2">
    <location>
        <begin position="107"/>
        <end position="175"/>
    </location>
</feature>
<protein>
    <recommendedName>
        <fullName evidence="2">Retrotransposon gag domain-containing protein</fullName>
    </recommendedName>
</protein>
<evidence type="ECO:0000259" key="2">
    <source>
        <dbReference type="Pfam" id="PF03732"/>
    </source>
</evidence>
<dbReference type="EMBL" id="QJKJ01003514">
    <property type="protein sequence ID" value="RDX98076.1"/>
    <property type="molecule type" value="Genomic_DNA"/>
</dbReference>
<keyword evidence="4" id="KW-1185">Reference proteome</keyword>
<feature type="coiled-coil region" evidence="1">
    <location>
        <begin position="18"/>
        <end position="52"/>
    </location>
</feature>
<dbReference type="Proteomes" id="UP000257109">
    <property type="component" value="Unassembled WGS sequence"/>
</dbReference>
<dbReference type="PANTHER" id="PTHR33223">
    <property type="entry name" value="CCHC-TYPE DOMAIN-CONTAINING PROTEIN"/>
    <property type="match status" value="1"/>
</dbReference>
<evidence type="ECO:0000313" key="4">
    <source>
        <dbReference type="Proteomes" id="UP000257109"/>
    </source>
</evidence>
<reference evidence="3" key="1">
    <citation type="submission" date="2018-05" db="EMBL/GenBank/DDBJ databases">
        <title>Draft genome of Mucuna pruriens seed.</title>
        <authorList>
            <person name="Nnadi N.E."/>
            <person name="Vos R."/>
            <person name="Hasami M.H."/>
            <person name="Devisetty U.K."/>
            <person name="Aguiy J.C."/>
        </authorList>
    </citation>
    <scope>NUCLEOTIDE SEQUENCE [LARGE SCALE GENOMIC DNA]</scope>
    <source>
        <strain evidence="3">JCA_2017</strain>
    </source>
</reference>
<dbReference type="Pfam" id="PF03732">
    <property type="entry name" value="Retrotrans_gag"/>
    <property type="match status" value="1"/>
</dbReference>
<dbReference type="InterPro" id="IPR005162">
    <property type="entry name" value="Retrotrans_gag_dom"/>
</dbReference>
<gene>
    <name evidence="3" type="ORF">CR513_19057</name>
</gene>
<dbReference type="AlphaFoldDB" id="A0A371H5W3"/>
<name>A0A371H5W3_MUCPR</name>
<evidence type="ECO:0000313" key="3">
    <source>
        <dbReference type="EMBL" id="RDX98076.1"/>
    </source>
</evidence>
<feature type="non-terminal residue" evidence="3">
    <location>
        <position position="1"/>
    </location>
</feature>
<organism evidence="3 4">
    <name type="scientific">Mucuna pruriens</name>
    <name type="common">Velvet bean</name>
    <name type="synonym">Dolichos pruriens</name>
    <dbReference type="NCBI Taxonomy" id="157652"/>
    <lineage>
        <taxon>Eukaryota</taxon>
        <taxon>Viridiplantae</taxon>
        <taxon>Streptophyta</taxon>
        <taxon>Embryophyta</taxon>
        <taxon>Tracheophyta</taxon>
        <taxon>Spermatophyta</taxon>
        <taxon>Magnoliopsida</taxon>
        <taxon>eudicotyledons</taxon>
        <taxon>Gunneridae</taxon>
        <taxon>Pentapetalae</taxon>
        <taxon>rosids</taxon>
        <taxon>fabids</taxon>
        <taxon>Fabales</taxon>
        <taxon>Fabaceae</taxon>
        <taxon>Papilionoideae</taxon>
        <taxon>50 kb inversion clade</taxon>
        <taxon>NPAAA clade</taxon>
        <taxon>indigoferoid/millettioid clade</taxon>
        <taxon>Phaseoleae</taxon>
        <taxon>Mucuna</taxon>
    </lineage>
</organism>
<dbReference type="PANTHER" id="PTHR33223:SF10">
    <property type="entry name" value="AMINOTRANSFERASE-LIKE PLANT MOBILE DOMAIN-CONTAINING PROTEIN"/>
    <property type="match status" value="1"/>
</dbReference>